<sequence length="48" mass="5182">MRSILVTAMLIMVVIIIYKDVVGGSTGTRQQVHNSGARINGSIEQINP</sequence>
<gene>
    <name evidence="1" type="ORF">P4I72_09755</name>
</gene>
<dbReference type="Proteomes" id="UP001338137">
    <property type="component" value="Unassembled WGS sequence"/>
</dbReference>
<organism evidence="1 2">
    <name type="scientific">Paenibacillus alba</name>
    <dbReference type="NCBI Taxonomy" id="1197127"/>
    <lineage>
        <taxon>Bacteria</taxon>
        <taxon>Bacillati</taxon>
        <taxon>Bacillota</taxon>
        <taxon>Bacilli</taxon>
        <taxon>Bacillales</taxon>
        <taxon>Paenibacillaceae</taxon>
        <taxon>Paenibacillus</taxon>
    </lineage>
</organism>
<reference evidence="1 2" key="1">
    <citation type="submission" date="2023-03" db="EMBL/GenBank/DDBJ databases">
        <title>Bacillus Genome Sequencing.</title>
        <authorList>
            <person name="Dunlap C."/>
        </authorList>
    </citation>
    <scope>NUCLEOTIDE SEQUENCE [LARGE SCALE GENOMIC DNA]</scope>
    <source>
        <strain evidence="1 2">BD-533</strain>
    </source>
</reference>
<accession>A0ABU6FZW6</accession>
<comment type="caution">
    <text evidence="1">The sequence shown here is derived from an EMBL/GenBank/DDBJ whole genome shotgun (WGS) entry which is preliminary data.</text>
</comment>
<protein>
    <submittedName>
        <fullName evidence="1">Uncharacterized protein</fullName>
    </submittedName>
</protein>
<dbReference type="EMBL" id="JARLKY010000020">
    <property type="protein sequence ID" value="MEC0227407.1"/>
    <property type="molecule type" value="Genomic_DNA"/>
</dbReference>
<name>A0ABU6FZW6_9BACL</name>
<keyword evidence="2" id="KW-1185">Reference proteome</keyword>
<proteinExistence type="predicted"/>
<evidence type="ECO:0000313" key="1">
    <source>
        <dbReference type="EMBL" id="MEC0227407.1"/>
    </source>
</evidence>
<dbReference type="RefSeq" id="WP_173224240.1">
    <property type="nucleotide sequence ID" value="NZ_JABMKZ010000027.1"/>
</dbReference>
<evidence type="ECO:0000313" key="2">
    <source>
        <dbReference type="Proteomes" id="UP001338137"/>
    </source>
</evidence>